<keyword evidence="2" id="KW-1185">Reference proteome</keyword>
<protein>
    <submittedName>
        <fullName evidence="1">Uncharacterized protein</fullName>
    </submittedName>
</protein>
<sequence>MERKFQDKSSNAIDEDKWVHDSSLDYKGRVPLRASTGVWKASLFIIALELSERLSFFAIDKNLITYFTKILHQDVKTAAKNVNYWVGVTTMMPLMGGFIADAYLGRFLTVLVSSMFYLMALILLIMSQFVQSLKPYHTELHKAIFFTAIYMISIATGGHKPSLESFGADQFDDDHPEERKQKMSYFNLWSFSLCGGLLLGVTVVVYVQDNVSWGIAVIILTSAMAIATLVFLMGRPFYRYRAPEGSPLTPMLQVLVAALAKRNLPYPSDSSQLYEVPKSQKGNKRLLQPTRKLRFLDKAAIVETYEENNIPSTEKPINPWRLTTVTQVESMKLLINMVPIWLSSLMFGVCMAQSSTFFVKQGSIMNRKLAHNFKIPPASMSALNAAAVLITILIYDRILVPLLRRVTRNERGISILQRVGFGLVLSVLAMATAAIVERKRLGTVEKEVVDATPMSVFWLAPQYMIFGVADAFTLVGLQEYFYDQVPDAMRSLGIAFYLSVLGASNFLSSLLIYAVDHVTQKGGRSGWFAKDLNKSRLDCFYWLLTVLSGINFCVYVLLATRYSYKNFEKRMGVTADSCEGDDLELKI</sequence>
<evidence type="ECO:0000313" key="2">
    <source>
        <dbReference type="Proteomes" id="UP001234297"/>
    </source>
</evidence>
<organism evidence="1 2">
    <name type="scientific">Persea americana</name>
    <name type="common">Avocado</name>
    <dbReference type="NCBI Taxonomy" id="3435"/>
    <lineage>
        <taxon>Eukaryota</taxon>
        <taxon>Viridiplantae</taxon>
        <taxon>Streptophyta</taxon>
        <taxon>Embryophyta</taxon>
        <taxon>Tracheophyta</taxon>
        <taxon>Spermatophyta</taxon>
        <taxon>Magnoliopsida</taxon>
        <taxon>Magnoliidae</taxon>
        <taxon>Laurales</taxon>
        <taxon>Lauraceae</taxon>
        <taxon>Persea</taxon>
    </lineage>
</organism>
<reference evidence="1 2" key="1">
    <citation type="journal article" date="2022" name="Hortic Res">
        <title>A haplotype resolved chromosomal level avocado genome allows analysis of novel avocado genes.</title>
        <authorList>
            <person name="Nath O."/>
            <person name="Fletcher S.J."/>
            <person name="Hayward A."/>
            <person name="Shaw L.M."/>
            <person name="Masouleh A.K."/>
            <person name="Furtado A."/>
            <person name="Henry R.J."/>
            <person name="Mitter N."/>
        </authorList>
    </citation>
    <scope>NUCLEOTIDE SEQUENCE [LARGE SCALE GENOMIC DNA]</scope>
    <source>
        <strain evidence="2">cv. Hass</strain>
    </source>
</reference>
<gene>
    <name evidence="1" type="ORF">MRB53_019108</name>
</gene>
<dbReference type="Proteomes" id="UP001234297">
    <property type="component" value="Chromosome 5"/>
</dbReference>
<proteinExistence type="predicted"/>
<evidence type="ECO:0000313" key="1">
    <source>
        <dbReference type="EMBL" id="KAJ8642414.1"/>
    </source>
</evidence>
<comment type="caution">
    <text evidence="1">The sequence shown here is derived from an EMBL/GenBank/DDBJ whole genome shotgun (WGS) entry which is preliminary data.</text>
</comment>
<dbReference type="EMBL" id="CM056813">
    <property type="protein sequence ID" value="KAJ8642414.1"/>
    <property type="molecule type" value="Genomic_DNA"/>
</dbReference>
<name>A0ACC2M9M5_PERAE</name>
<accession>A0ACC2M9M5</accession>